<dbReference type="PANTHER" id="PTHR35983:SF1">
    <property type="entry name" value="UPF0166 PROTEIN TM_0021"/>
    <property type="match status" value="1"/>
</dbReference>
<gene>
    <name evidence="2" type="ORF">FEAC_05030</name>
</gene>
<sequence>MDAELLVIFVNESDRVHHHSAVDFIIRQALDQGLAGASAFRAIDGYGIHHRLHHQTLLSMTDDEGVAIFISDTSDKLNHLVSTLSTAGVRAATLRLPVSVDHIG</sequence>
<dbReference type="Pfam" id="PF02641">
    <property type="entry name" value="DUF190"/>
    <property type="match status" value="1"/>
</dbReference>
<organism evidence="2 3">
    <name type="scientific">Ferrimicrobium acidiphilum DSM 19497</name>
    <dbReference type="NCBI Taxonomy" id="1121877"/>
    <lineage>
        <taxon>Bacteria</taxon>
        <taxon>Bacillati</taxon>
        <taxon>Actinomycetota</taxon>
        <taxon>Acidimicrobiia</taxon>
        <taxon>Acidimicrobiales</taxon>
        <taxon>Acidimicrobiaceae</taxon>
        <taxon>Ferrimicrobium</taxon>
    </lineage>
</organism>
<dbReference type="AlphaFoldDB" id="A0A0D8FX19"/>
<dbReference type="Gene3D" id="3.30.70.120">
    <property type="match status" value="1"/>
</dbReference>
<comment type="caution">
    <text evidence="2">The sequence shown here is derived from an EMBL/GenBank/DDBJ whole genome shotgun (WGS) entry which is preliminary data.</text>
</comment>
<dbReference type="SUPFAM" id="SSF54913">
    <property type="entry name" value="GlnB-like"/>
    <property type="match status" value="1"/>
</dbReference>
<comment type="similarity">
    <text evidence="1">Belongs to the UPF0166 family.</text>
</comment>
<dbReference type="STRING" id="1121877.FEAC_05030"/>
<keyword evidence="3" id="KW-1185">Reference proteome</keyword>
<dbReference type="OrthoDB" id="9795599at2"/>
<dbReference type="EMBL" id="JXUW01000003">
    <property type="protein sequence ID" value="KJE77755.1"/>
    <property type="molecule type" value="Genomic_DNA"/>
</dbReference>
<dbReference type="eggNOG" id="COG1993">
    <property type="taxonomic scope" value="Bacteria"/>
</dbReference>
<dbReference type="InterPro" id="IPR015867">
    <property type="entry name" value="N-reg_PII/ATP_PRibTrfase_C"/>
</dbReference>
<dbReference type="GeneID" id="78371825"/>
<accession>A0A0D8FX19</accession>
<name>A0A0D8FX19_9ACTN</name>
<evidence type="ECO:0000256" key="1">
    <source>
        <dbReference type="ARBA" id="ARBA00010554"/>
    </source>
</evidence>
<dbReference type="PANTHER" id="PTHR35983">
    <property type="entry name" value="UPF0166 PROTEIN TM_0021"/>
    <property type="match status" value="1"/>
</dbReference>
<dbReference type="InterPro" id="IPR003793">
    <property type="entry name" value="UPF0166"/>
</dbReference>
<dbReference type="InterPro" id="IPR011322">
    <property type="entry name" value="N-reg_PII-like_a/b"/>
</dbReference>
<dbReference type="RefSeq" id="WP_052565303.1">
    <property type="nucleotide sequence ID" value="NZ_JQKF01000009.1"/>
</dbReference>
<protein>
    <submittedName>
        <fullName evidence="2">Uncharacterized protein</fullName>
    </submittedName>
</protein>
<dbReference type="Proteomes" id="UP000032336">
    <property type="component" value="Unassembled WGS sequence"/>
</dbReference>
<evidence type="ECO:0000313" key="3">
    <source>
        <dbReference type="Proteomes" id="UP000032336"/>
    </source>
</evidence>
<evidence type="ECO:0000313" key="2">
    <source>
        <dbReference type="EMBL" id="KJE77755.1"/>
    </source>
</evidence>
<proteinExistence type="inferred from homology"/>
<reference evidence="2 3" key="1">
    <citation type="submission" date="2015-01" db="EMBL/GenBank/DDBJ databases">
        <title>Draft genome of the acidophilic iron oxidizer Ferrimicrobium acidiphilum strain T23.</title>
        <authorList>
            <person name="Poehlein A."/>
            <person name="Eisen S."/>
            <person name="Schloemann M."/>
            <person name="Johnson B.D."/>
            <person name="Daniel R."/>
            <person name="Muehling M."/>
        </authorList>
    </citation>
    <scope>NUCLEOTIDE SEQUENCE [LARGE SCALE GENOMIC DNA]</scope>
    <source>
        <strain evidence="2 3">T23</strain>
    </source>
</reference>